<dbReference type="Proteomes" id="UP000054217">
    <property type="component" value="Unassembled WGS sequence"/>
</dbReference>
<feature type="region of interest" description="Disordered" evidence="3">
    <location>
        <begin position="42"/>
        <end position="76"/>
    </location>
</feature>
<gene>
    <name evidence="5" type="ORF">M404DRAFT_28274</name>
</gene>
<organism evidence="5 6">
    <name type="scientific">Pisolithus tinctorius Marx 270</name>
    <dbReference type="NCBI Taxonomy" id="870435"/>
    <lineage>
        <taxon>Eukaryota</taxon>
        <taxon>Fungi</taxon>
        <taxon>Dikarya</taxon>
        <taxon>Basidiomycota</taxon>
        <taxon>Agaricomycotina</taxon>
        <taxon>Agaricomycetes</taxon>
        <taxon>Agaricomycetidae</taxon>
        <taxon>Boletales</taxon>
        <taxon>Sclerodermatineae</taxon>
        <taxon>Pisolithaceae</taxon>
        <taxon>Pisolithus</taxon>
    </lineage>
</organism>
<evidence type="ECO:0000256" key="3">
    <source>
        <dbReference type="SAM" id="MobiDB-lite"/>
    </source>
</evidence>
<dbReference type="InParanoid" id="A0A0C3IZ07"/>
<feature type="compositionally biased region" description="Low complexity" evidence="3">
    <location>
        <begin position="266"/>
        <end position="291"/>
    </location>
</feature>
<evidence type="ECO:0000313" key="5">
    <source>
        <dbReference type="EMBL" id="KIO02033.1"/>
    </source>
</evidence>
<proteinExistence type="predicted"/>
<evidence type="ECO:0000256" key="1">
    <source>
        <dbReference type="ARBA" id="ARBA00022664"/>
    </source>
</evidence>
<dbReference type="SUPFAM" id="SSF57756">
    <property type="entry name" value="Retrovirus zinc finger-like domains"/>
    <property type="match status" value="1"/>
</dbReference>
<dbReference type="OrthoDB" id="8955945at2759"/>
<keyword evidence="1" id="KW-0507">mRNA processing</keyword>
<dbReference type="PANTHER" id="PTHR15503">
    <property type="entry name" value="LDOC1 RELATED"/>
    <property type="match status" value="1"/>
</dbReference>
<feature type="domain" description="CCHC-type" evidence="4">
    <location>
        <begin position="332"/>
        <end position="347"/>
    </location>
</feature>
<dbReference type="SMART" id="SM00343">
    <property type="entry name" value="ZnF_C2HC"/>
    <property type="match status" value="1"/>
</dbReference>
<dbReference type="GO" id="GO:0003676">
    <property type="term" value="F:nucleic acid binding"/>
    <property type="evidence" value="ECO:0007669"/>
    <property type="project" value="InterPro"/>
</dbReference>
<reference evidence="6" key="2">
    <citation type="submission" date="2015-01" db="EMBL/GenBank/DDBJ databases">
        <title>Evolutionary Origins and Diversification of the Mycorrhizal Mutualists.</title>
        <authorList>
            <consortium name="DOE Joint Genome Institute"/>
            <consortium name="Mycorrhizal Genomics Consortium"/>
            <person name="Kohler A."/>
            <person name="Kuo A."/>
            <person name="Nagy L.G."/>
            <person name="Floudas D."/>
            <person name="Copeland A."/>
            <person name="Barry K.W."/>
            <person name="Cichocki N."/>
            <person name="Veneault-Fourrey C."/>
            <person name="LaButti K."/>
            <person name="Lindquist E.A."/>
            <person name="Lipzen A."/>
            <person name="Lundell T."/>
            <person name="Morin E."/>
            <person name="Murat C."/>
            <person name="Riley R."/>
            <person name="Ohm R."/>
            <person name="Sun H."/>
            <person name="Tunlid A."/>
            <person name="Henrissat B."/>
            <person name="Grigoriev I.V."/>
            <person name="Hibbett D.S."/>
            <person name="Martin F."/>
        </authorList>
    </citation>
    <scope>NUCLEOTIDE SEQUENCE [LARGE SCALE GENOMIC DNA]</scope>
    <source>
        <strain evidence="6">Marx 270</strain>
    </source>
</reference>
<dbReference type="InterPro" id="IPR036875">
    <property type="entry name" value="Znf_CCHC_sf"/>
</dbReference>
<evidence type="ECO:0000256" key="2">
    <source>
        <dbReference type="PROSITE-ProRule" id="PRU00047"/>
    </source>
</evidence>
<dbReference type="PANTHER" id="PTHR15503:SF22">
    <property type="entry name" value="TRANSPOSON TY3-I GAG POLYPROTEIN"/>
    <property type="match status" value="1"/>
</dbReference>
<evidence type="ECO:0000259" key="4">
    <source>
        <dbReference type="PROSITE" id="PS50158"/>
    </source>
</evidence>
<dbReference type="AlphaFoldDB" id="A0A0C3IZ07"/>
<dbReference type="EMBL" id="KN831984">
    <property type="protein sequence ID" value="KIO02033.1"/>
    <property type="molecule type" value="Genomic_DNA"/>
</dbReference>
<dbReference type="InterPro" id="IPR032567">
    <property type="entry name" value="RTL1-rel"/>
</dbReference>
<name>A0A0C3IZ07_PISTI</name>
<dbReference type="GO" id="GO:0008270">
    <property type="term" value="F:zinc ion binding"/>
    <property type="evidence" value="ECO:0007669"/>
    <property type="project" value="UniProtKB-KW"/>
</dbReference>
<keyword evidence="2" id="KW-0863">Zinc-finger</keyword>
<evidence type="ECO:0000313" key="6">
    <source>
        <dbReference type="Proteomes" id="UP000054217"/>
    </source>
</evidence>
<dbReference type="PROSITE" id="PS50158">
    <property type="entry name" value="ZF_CCHC"/>
    <property type="match status" value="1"/>
</dbReference>
<keyword evidence="2" id="KW-0479">Metal-binding</keyword>
<dbReference type="GO" id="GO:0006397">
    <property type="term" value="P:mRNA processing"/>
    <property type="evidence" value="ECO:0007669"/>
    <property type="project" value="UniProtKB-KW"/>
</dbReference>
<dbReference type="Pfam" id="PF16297">
    <property type="entry name" value="DUF4939"/>
    <property type="match status" value="1"/>
</dbReference>
<accession>A0A0C3IZ07</accession>
<dbReference type="HOGENOM" id="CLU_033743_2_1_1"/>
<feature type="compositionally biased region" description="Basic and acidic residues" evidence="3">
    <location>
        <begin position="292"/>
        <end position="307"/>
    </location>
</feature>
<sequence>MRTQAQPQREVAENLAVALANLRESASQAGCSNLYPTTFHTLPPCNQDDGPDPDPDYPDGVPNGGGSGDGDVPEDLAELPEDPLVALARAVHVLVQSSSCTGDSTPKTKVCEPDTFDGSNPKKLCEFLIQCELNFQDCPHAFCSDRAKVTFAQSYLKGMALAWFEPDLLNPDNHNHLLWMDDYHEFLQELTTNFSLHDAIVDAVQQLENLTMKDGSRITKYVVEFNCWASQVKDYGPSTLAQLCKLAQTIDAHYWERKAEISCTTKSASDKSQSSNSDNKPKSSSSSSAPKSDIKGKGKQKDLPKSDIAHLLGKDGKLTSTECQCRMKNNLCLFCGEAGHSAKDCPKSTSCAAKAHAATAGTLPPPTAEKAEPKN</sequence>
<keyword evidence="6" id="KW-1185">Reference proteome</keyword>
<dbReference type="InterPro" id="IPR001878">
    <property type="entry name" value="Znf_CCHC"/>
</dbReference>
<keyword evidence="2" id="KW-0862">Zinc</keyword>
<protein>
    <recommendedName>
        <fullName evidence="4">CCHC-type domain-containing protein</fullName>
    </recommendedName>
</protein>
<feature type="region of interest" description="Disordered" evidence="3">
    <location>
        <begin position="266"/>
        <end position="307"/>
    </location>
</feature>
<reference evidence="5 6" key="1">
    <citation type="submission" date="2014-04" db="EMBL/GenBank/DDBJ databases">
        <authorList>
            <consortium name="DOE Joint Genome Institute"/>
            <person name="Kuo A."/>
            <person name="Kohler A."/>
            <person name="Costa M.D."/>
            <person name="Nagy L.G."/>
            <person name="Floudas D."/>
            <person name="Copeland A."/>
            <person name="Barry K.W."/>
            <person name="Cichocki N."/>
            <person name="Veneault-Fourrey C."/>
            <person name="LaButti K."/>
            <person name="Lindquist E.A."/>
            <person name="Lipzen A."/>
            <person name="Lundell T."/>
            <person name="Morin E."/>
            <person name="Murat C."/>
            <person name="Sun H."/>
            <person name="Tunlid A."/>
            <person name="Henrissat B."/>
            <person name="Grigoriev I.V."/>
            <person name="Hibbett D.S."/>
            <person name="Martin F."/>
            <person name="Nordberg H.P."/>
            <person name="Cantor M.N."/>
            <person name="Hua S.X."/>
        </authorList>
    </citation>
    <scope>NUCLEOTIDE SEQUENCE [LARGE SCALE GENOMIC DNA]</scope>
    <source>
        <strain evidence="5 6">Marx 270</strain>
    </source>
</reference>
<feature type="region of interest" description="Disordered" evidence="3">
    <location>
        <begin position="356"/>
        <end position="375"/>
    </location>
</feature>
<dbReference type="InterPro" id="IPR032549">
    <property type="entry name" value="DUF4939"/>
</dbReference>
<dbReference type="STRING" id="870435.A0A0C3IZ07"/>